<feature type="region of interest" description="Disordered" evidence="1">
    <location>
        <begin position="51"/>
        <end position="86"/>
    </location>
</feature>
<dbReference type="Pfam" id="PF00004">
    <property type="entry name" value="AAA"/>
    <property type="match status" value="1"/>
</dbReference>
<dbReference type="PANTHER" id="PTHR46411">
    <property type="entry name" value="FAMILY ATPASE, PUTATIVE-RELATED"/>
    <property type="match status" value="1"/>
</dbReference>
<accession>A0ABR3VXY7</accession>
<gene>
    <name evidence="3" type="ORF">Daus18300_013720</name>
</gene>
<dbReference type="InterPro" id="IPR003593">
    <property type="entry name" value="AAA+_ATPase"/>
</dbReference>
<evidence type="ECO:0000313" key="4">
    <source>
        <dbReference type="Proteomes" id="UP001583177"/>
    </source>
</evidence>
<keyword evidence="4" id="KW-1185">Reference proteome</keyword>
<name>A0ABR3VXY7_9PEZI</name>
<feature type="region of interest" description="Disordered" evidence="1">
    <location>
        <begin position="1"/>
        <end position="23"/>
    </location>
</feature>
<feature type="compositionally biased region" description="Basic and acidic residues" evidence="1">
    <location>
        <begin position="1"/>
        <end position="12"/>
    </location>
</feature>
<dbReference type="InterPro" id="IPR054289">
    <property type="entry name" value="DUF7025"/>
</dbReference>
<dbReference type="SUPFAM" id="SSF52540">
    <property type="entry name" value="P-loop containing nucleoside triphosphate hydrolases"/>
    <property type="match status" value="1"/>
</dbReference>
<dbReference type="InterPro" id="IPR003959">
    <property type="entry name" value="ATPase_AAA_core"/>
</dbReference>
<dbReference type="CDD" id="cd19481">
    <property type="entry name" value="RecA-like_protease"/>
    <property type="match status" value="1"/>
</dbReference>
<comment type="caution">
    <text evidence="3">The sequence shown here is derived from an EMBL/GenBank/DDBJ whole genome shotgun (WGS) entry which is preliminary data.</text>
</comment>
<feature type="compositionally biased region" description="Basic and acidic residues" evidence="1">
    <location>
        <begin position="51"/>
        <end position="65"/>
    </location>
</feature>
<evidence type="ECO:0000313" key="3">
    <source>
        <dbReference type="EMBL" id="KAL1848120.1"/>
    </source>
</evidence>
<feature type="domain" description="AAA+ ATPase" evidence="2">
    <location>
        <begin position="524"/>
        <end position="648"/>
    </location>
</feature>
<sequence>MEGPDDSAKDHGPQGQITNRFGHEAVDLQDVTADIAELANRIGALEELQKNVQSDKDLDQGKEARTGVAQPLEGQPDPTPAEVMGQPSDMGGKFGKYVQFREEISNGGKLEWNPVQPSDATSSTPGHAFRYDINVSGDLVLSVFRGKSRLYDDLRKLCNPAYHGQVNEREGRLEIADLNPLLHARDQLEELKLKGSLDSEKRDELEVLLQLYKEQEGWPSHLWHAMDQYDKMLKTAKLDWKSLKGLFHIGQLVVFRELRDEWAVARVTMVSSNEHYEYSMGLEMAELQLNCEAIEFDGKTCRTHVYRKIIPHFAGTKEITELPVYPLKNCPEERKKKIKDDSIKSGNEWRELVAELSENGSPRAAVRQYEGYCETFGQDANDEINGGRGSALAGRVIVDPARFPDRLLHFAEDNSDPFKAERPMTRLDEQANKKLLDEKLLLCPEKVLVHSLSDNEWYYVAMSRLEKPKWDDMAWKRLVMPNSNVNPQVAKSFNRIKVLAKAHQGLQRKDKTKEIMNNFKGKGKGLTFLLHGSPGVGKTMLAECLSEVQKRPLYRINLGKLVADDQWESKIDEIFRQAHSWDAILLVDEAEVVLAERTQENMHQSAWVAVFLRKTEYFEGILLLTTNLIHMIDPAFISRVNLGIKVPDLDQETRLQIWTRVLEEDINGVRREIDKKLLEPIKRWAEKDLNGRQIRNVVLSARLAAFKGELPIQVLANHIQEALEDVLKFKDMIAEEKQTMEQTYLSQWS</sequence>
<dbReference type="InterPro" id="IPR027417">
    <property type="entry name" value="P-loop_NTPase"/>
</dbReference>
<evidence type="ECO:0000256" key="1">
    <source>
        <dbReference type="SAM" id="MobiDB-lite"/>
    </source>
</evidence>
<dbReference type="Proteomes" id="UP001583177">
    <property type="component" value="Unassembled WGS sequence"/>
</dbReference>
<protein>
    <recommendedName>
        <fullName evidence="2">AAA+ ATPase domain-containing protein</fullName>
    </recommendedName>
</protein>
<dbReference type="SMART" id="SM00382">
    <property type="entry name" value="AAA"/>
    <property type="match status" value="1"/>
</dbReference>
<reference evidence="3 4" key="1">
    <citation type="journal article" date="2024" name="IMA Fungus">
        <title>IMA Genome - F19 : A genome assembly and annotation guide to empower mycologists, including annotated draft genome sequences of Ceratocystis pirilliformis, Diaporthe australafricana, Fusarium ophioides, Paecilomyces lecythidis, and Sporothrix stenoceras.</title>
        <authorList>
            <person name="Aylward J."/>
            <person name="Wilson A.M."/>
            <person name="Visagie C.M."/>
            <person name="Spraker J."/>
            <person name="Barnes I."/>
            <person name="Buitendag C."/>
            <person name="Ceriani C."/>
            <person name="Del Mar Angel L."/>
            <person name="du Plessis D."/>
            <person name="Fuchs T."/>
            <person name="Gasser K."/>
            <person name="Kramer D."/>
            <person name="Li W."/>
            <person name="Munsamy K."/>
            <person name="Piso A."/>
            <person name="Price J.L."/>
            <person name="Sonnekus B."/>
            <person name="Thomas C."/>
            <person name="van der Nest A."/>
            <person name="van Dijk A."/>
            <person name="van Heerden A."/>
            <person name="van Vuuren N."/>
            <person name="Yilmaz N."/>
            <person name="Duong T.A."/>
            <person name="van der Merwe N.A."/>
            <person name="Wingfield M.J."/>
            <person name="Wingfield B.D."/>
        </authorList>
    </citation>
    <scope>NUCLEOTIDE SEQUENCE [LARGE SCALE GENOMIC DNA]</scope>
    <source>
        <strain evidence="3 4">CMW 18300</strain>
    </source>
</reference>
<organism evidence="3 4">
    <name type="scientific">Diaporthe australafricana</name>
    <dbReference type="NCBI Taxonomy" id="127596"/>
    <lineage>
        <taxon>Eukaryota</taxon>
        <taxon>Fungi</taxon>
        <taxon>Dikarya</taxon>
        <taxon>Ascomycota</taxon>
        <taxon>Pezizomycotina</taxon>
        <taxon>Sordariomycetes</taxon>
        <taxon>Sordariomycetidae</taxon>
        <taxon>Diaporthales</taxon>
        <taxon>Diaporthaceae</taxon>
        <taxon>Diaporthe</taxon>
    </lineage>
</organism>
<dbReference type="Gene3D" id="3.40.50.300">
    <property type="entry name" value="P-loop containing nucleotide triphosphate hydrolases"/>
    <property type="match status" value="1"/>
</dbReference>
<dbReference type="EMBL" id="JAWRVE010000226">
    <property type="protein sequence ID" value="KAL1848120.1"/>
    <property type="molecule type" value="Genomic_DNA"/>
</dbReference>
<evidence type="ECO:0000259" key="2">
    <source>
        <dbReference type="SMART" id="SM00382"/>
    </source>
</evidence>
<proteinExistence type="predicted"/>
<dbReference type="PANTHER" id="PTHR46411:SF2">
    <property type="entry name" value="AAA+ ATPASE DOMAIN-CONTAINING PROTEIN"/>
    <property type="match status" value="1"/>
</dbReference>
<dbReference type="Pfam" id="PF22942">
    <property type="entry name" value="DUF7025"/>
    <property type="match status" value="1"/>
</dbReference>